<dbReference type="NCBIfam" id="TIGR00167">
    <property type="entry name" value="cbbA"/>
    <property type="match status" value="1"/>
</dbReference>
<reference evidence="4 5" key="1">
    <citation type="submission" date="2017-02" db="EMBL/GenBank/DDBJ databases">
        <authorList>
            <person name="Peterson S.W."/>
        </authorList>
    </citation>
    <scope>NUCLEOTIDE SEQUENCE [LARGE SCALE GENOMIC DNA]</scope>
    <source>
        <strain evidence="4 5">M1</strain>
    </source>
</reference>
<dbReference type="InterPro" id="IPR050246">
    <property type="entry name" value="Class_II_FBP_aldolase"/>
</dbReference>
<feature type="binding site" evidence="2">
    <location>
        <begin position="207"/>
        <end position="209"/>
    </location>
    <ligand>
        <name>dihydroxyacetone phosphate</name>
        <dbReference type="ChEBI" id="CHEBI:57642"/>
    </ligand>
</feature>
<dbReference type="Gene3D" id="3.20.20.70">
    <property type="entry name" value="Aldolase class I"/>
    <property type="match status" value="1"/>
</dbReference>
<keyword evidence="3" id="KW-0862">Zinc</keyword>
<protein>
    <submittedName>
        <fullName evidence="4">Fructose-bisphosphate aldolase</fullName>
    </submittedName>
</protein>
<dbReference type="PANTHER" id="PTHR30304:SF0">
    <property type="entry name" value="D-TAGATOSE-1,6-BISPHOSPHATE ALDOLASE SUBUNIT GATY-RELATED"/>
    <property type="match status" value="1"/>
</dbReference>
<evidence type="ECO:0000256" key="2">
    <source>
        <dbReference type="PIRSR" id="PIRSR001359-2"/>
    </source>
</evidence>
<dbReference type="PANTHER" id="PTHR30304">
    <property type="entry name" value="D-TAGATOSE-1,6-BISPHOSPHATE ALDOLASE"/>
    <property type="match status" value="1"/>
</dbReference>
<feature type="binding site" evidence="3">
    <location>
        <position position="178"/>
    </location>
    <ligand>
        <name>Zn(2+)</name>
        <dbReference type="ChEBI" id="CHEBI:29105"/>
        <label>1</label>
        <note>catalytic</note>
    </ligand>
</feature>
<feature type="binding site" evidence="2">
    <location>
        <begin position="226"/>
        <end position="229"/>
    </location>
    <ligand>
        <name>dihydroxyacetone phosphate</name>
        <dbReference type="ChEBI" id="CHEBI:57642"/>
    </ligand>
</feature>
<proteinExistence type="predicted"/>
<gene>
    <name evidence="4" type="ORF">SAMN02194393_02328</name>
</gene>
<keyword evidence="5" id="KW-1185">Reference proteome</keyword>
<evidence type="ECO:0000256" key="3">
    <source>
        <dbReference type="PIRSR" id="PIRSR001359-3"/>
    </source>
</evidence>
<dbReference type="InterPro" id="IPR013785">
    <property type="entry name" value="Aldolase_TIM"/>
</dbReference>
<dbReference type="RefSeq" id="WP_079491809.1">
    <property type="nucleotide sequence ID" value="NZ_FUZT01000005.1"/>
</dbReference>
<dbReference type="PIRSF" id="PIRSF001359">
    <property type="entry name" value="F_bP_aldolase_II"/>
    <property type="match status" value="1"/>
</dbReference>
<organism evidence="4 5">
    <name type="scientific">Maledivibacter halophilus</name>
    <dbReference type="NCBI Taxonomy" id="36842"/>
    <lineage>
        <taxon>Bacteria</taxon>
        <taxon>Bacillati</taxon>
        <taxon>Bacillota</taxon>
        <taxon>Clostridia</taxon>
        <taxon>Peptostreptococcales</taxon>
        <taxon>Caminicellaceae</taxon>
        <taxon>Maledivibacter</taxon>
    </lineage>
</organism>
<comment type="cofactor">
    <cofactor evidence="3">
        <name>Zn(2+)</name>
        <dbReference type="ChEBI" id="CHEBI:29105"/>
    </cofactor>
    <text evidence="3">Binds 2 Zn(2+) ions per subunit. One is catalytic and the other provides a structural contribution.</text>
</comment>
<dbReference type="Pfam" id="PF01116">
    <property type="entry name" value="F_bP_aldolase"/>
    <property type="match status" value="1"/>
</dbReference>
<feature type="binding site" evidence="3">
    <location>
        <position position="83"/>
    </location>
    <ligand>
        <name>Zn(2+)</name>
        <dbReference type="ChEBI" id="CHEBI:29105"/>
        <label>1</label>
        <note>catalytic</note>
    </ligand>
</feature>
<feature type="binding site" evidence="3">
    <location>
        <position position="206"/>
    </location>
    <ligand>
        <name>Zn(2+)</name>
        <dbReference type="ChEBI" id="CHEBI:29105"/>
        <label>1</label>
        <note>catalytic</note>
    </ligand>
</feature>
<evidence type="ECO:0000256" key="1">
    <source>
        <dbReference type="PIRSR" id="PIRSR001359-1"/>
    </source>
</evidence>
<feature type="active site" description="Proton donor" evidence="1">
    <location>
        <position position="82"/>
    </location>
</feature>
<name>A0A1T5L2Q0_9FIRM</name>
<dbReference type="GO" id="GO:0005975">
    <property type="term" value="P:carbohydrate metabolic process"/>
    <property type="evidence" value="ECO:0007669"/>
    <property type="project" value="InterPro"/>
</dbReference>
<dbReference type="AlphaFoldDB" id="A0A1T5L2Q0"/>
<dbReference type="OrthoDB" id="9803995at2"/>
<keyword evidence="3" id="KW-0479">Metal-binding</keyword>
<evidence type="ECO:0000313" key="5">
    <source>
        <dbReference type="Proteomes" id="UP000190285"/>
    </source>
</evidence>
<dbReference type="GO" id="GO:0008270">
    <property type="term" value="F:zinc ion binding"/>
    <property type="evidence" value="ECO:0007669"/>
    <property type="project" value="InterPro"/>
</dbReference>
<dbReference type="STRING" id="36842.SAMN02194393_02328"/>
<dbReference type="CDD" id="cd00947">
    <property type="entry name" value="TBP_aldolase_IIB"/>
    <property type="match status" value="1"/>
</dbReference>
<accession>A0A1T5L2Q0</accession>
<dbReference type="GO" id="GO:0016832">
    <property type="term" value="F:aldehyde-lyase activity"/>
    <property type="evidence" value="ECO:0007669"/>
    <property type="project" value="InterPro"/>
</dbReference>
<evidence type="ECO:0000313" key="4">
    <source>
        <dbReference type="EMBL" id="SKC69889.1"/>
    </source>
</evidence>
<dbReference type="SUPFAM" id="SSF51569">
    <property type="entry name" value="Aldolase"/>
    <property type="match status" value="1"/>
</dbReference>
<feature type="binding site" evidence="3">
    <location>
        <position position="104"/>
    </location>
    <ligand>
        <name>Zn(2+)</name>
        <dbReference type="ChEBI" id="CHEBI:29105"/>
        <label>2</label>
    </ligand>
</feature>
<sequence>MTLACTKTLLVKARKGGYALPAFNITDMQSIQTVVGICQKEKAPCLIEAGEKTIKIYGADYIAAIAKVAARNATVPVALHLDHGYEFESFIQAIREGFSSVMIDASKESFDENVKKTKEIVKIAHGCGVSVEAELGHVGQGIHDETDNRKFYTDPDKAAKFVQLTNIDALAVAIGTAHGRYKYEPKLDLQRLEEISKKVPIPLVLHGSSGTPGVEKTPPLGIAKVNIFTDIQIPIVEKAKEILDNNPLEKLKAATIWKPANEAAIPVIRNYIKILGASGKA</sequence>
<dbReference type="Proteomes" id="UP000190285">
    <property type="component" value="Unassembled WGS sequence"/>
</dbReference>
<dbReference type="InterPro" id="IPR000771">
    <property type="entry name" value="FBA_II"/>
</dbReference>
<feature type="binding site" evidence="2">
    <location>
        <position position="179"/>
    </location>
    <ligand>
        <name>dihydroxyacetone phosphate</name>
        <dbReference type="ChEBI" id="CHEBI:57642"/>
    </ligand>
</feature>
<dbReference type="EMBL" id="FUZT01000005">
    <property type="protein sequence ID" value="SKC69889.1"/>
    <property type="molecule type" value="Genomic_DNA"/>
</dbReference>
<feature type="binding site" evidence="3">
    <location>
        <position position="134"/>
    </location>
    <ligand>
        <name>Zn(2+)</name>
        <dbReference type="ChEBI" id="CHEBI:29105"/>
        <label>2</label>
    </ligand>
</feature>